<reference evidence="1 2" key="1">
    <citation type="journal article" date="2019" name="Genome Biol. Evol.">
        <title>Insights into the evolution of the New World diploid cottons (Gossypium, subgenus Houzingenia) based on genome sequencing.</title>
        <authorList>
            <person name="Grover C.E."/>
            <person name="Arick M.A. 2nd"/>
            <person name="Thrash A."/>
            <person name="Conover J.L."/>
            <person name="Sanders W.S."/>
            <person name="Peterson D.G."/>
            <person name="Frelichowski J.E."/>
            <person name="Scheffler J.A."/>
            <person name="Scheffler B.E."/>
            <person name="Wendel J.F."/>
        </authorList>
    </citation>
    <scope>NUCLEOTIDE SEQUENCE [LARGE SCALE GENOMIC DNA]</scope>
    <source>
        <strain evidence="1">157</strain>
        <tissue evidence="1">Leaf</tissue>
    </source>
</reference>
<accession>A0A7J8ND34</accession>
<dbReference type="Proteomes" id="UP000593572">
    <property type="component" value="Unassembled WGS sequence"/>
</dbReference>
<proteinExistence type="predicted"/>
<evidence type="ECO:0000313" key="2">
    <source>
        <dbReference type="Proteomes" id="UP000593572"/>
    </source>
</evidence>
<name>A0A7J8ND34_9ROSI</name>
<feature type="non-terminal residue" evidence="1">
    <location>
        <position position="1"/>
    </location>
</feature>
<gene>
    <name evidence="1" type="ORF">Golob_024330</name>
</gene>
<comment type="caution">
    <text evidence="1">The sequence shown here is derived from an EMBL/GenBank/DDBJ whole genome shotgun (WGS) entry which is preliminary data.</text>
</comment>
<keyword evidence="2" id="KW-1185">Reference proteome</keyword>
<organism evidence="1 2">
    <name type="scientific">Gossypium lobatum</name>
    <dbReference type="NCBI Taxonomy" id="34289"/>
    <lineage>
        <taxon>Eukaryota</taxon>
        <taxon>Viridiplantae</taxon>
        <taxon>Streptophyta</taxon>
        <taxon>Embryophyta</taxon>
        <taxon>Tracheophyta</taxon>
        <taxon>Spermatophyta</taxon>
        <taxon>Magnoliopsida</taxon>
        <taxon>eudicotyledons</taxon>
        <taxon>Gunneridae</taxon>
        <taxon>Pentapetalae</taxon>
        <taxon>rosids</taxon>
        <taxon>malvids</taxon>
        <taxon>Malvales</taxon>
        <taxon>Malvaceae</taxon>
        <taxon>Malvoideae</taxon>
        <taxon>Gossypium</taxon>
    </lineage>
</organism>
<evidence type="ECO:0000313" key="1">
    <source>
        <dbReference type="EMBL" id="MBA0574773.1"/>
    </source>
</evidence>
<dbReference type="EMBL" id="JABEZX010000307">
    <property type="protein sequence ID" value="MBA0574773.1"/>
    <property type="molecule type" value="Genomic_DNA"/>
</dbReference>
<feature type="non-terminal residue" evidence="1">
    <location>
        <position position="37"/>
    </location>
</feature>
<sequence length="37" mass="4201">ITSSDIEHFVVLEESPREINTLLEEDTHSSTILKEST</sequence>
<dbReference type="AlphaFoldDB" id="A0A7J8ND34"/>
<protein>
    <submittedName>
        <fullName evidence="1">Uncharacterized protein</fullName>
    </submittedName>
</protein>